<keyword evidence="3" id="KW-1185">Reference proteome</keyword>
<protein>
    <submittedName>
        <fullName evidence="2">2-polyprenyl-6-methoxyphenol hydroxylase-like FAD-dependent oxidoreductase</fullName>
    </submittedName>
</protein>
<reference evidence="2 3" key="1">
    <citation type="submission" date="2018-03" db="EMBL/GenBank/DDBJ databases">
        <title>Genomic Encyclopedia of Archaeal and Bacterial Type Strains, Phase II (KMG-II): from individual species to whole genera.</title>
        <authorList>
            <person name="Goeker M."/>
        </authorList>
    </citation>
    <scope>NUCLEOTIDE SEQUENCE [LARGE SCALE GENOMIC DNA]</scope>
    <source>
        <strain evidence="2 3">DSM 43146</strain>
    </source>
</reference>
<dbReference type="InterPro" id="IPR036188">
    <property type="entry name" value="FAD/NAD-bd_sf"/>
</dbReference>
<evidence type="ECO:0000313" key="2">
    <source>
        <dbReference type="EMBL" id="PRX18019.1"/>
    </source>
</evidence>
<dbReference type="OrthoDB" id="3356051at2"/>
<organism evidence="2 3">
    <name type="scientific">Actinoplanes italicus</name>
    <dbReference type="NCBI Taxonomy" id="113567"/>
    <lineage>
        <taxon>Bacteria</taxon>
        <taxon>Bacillati</taxon>
        <taxon>Actinomycetota</taxon>
        <taxon>Actinomycetes</taxon>
        <taxon>Micromonosporales</taxon>
        <taxon>Micromonosporaceae</taxon>
        <taxon>Actinoplanes</taxon>
    </lineage>
</organism>
<name>A0A2T0K532_9ACTN</name>
<dbReference type="PANTHER" id="PTHR46865">
    <property type="entry name" value="OXIDOREDUCTASE-RELATED"/>
    <property type="match status" value="1"/>
</dbReference>
<accession>A0A2T0K532</accession>
<dbReference type="PANTHER" id="PTHR46865:SF2">
    <property type="entry name" value="MONOOXYGENASE"/>
    <property type="match status" value="1"/>
</dbReference>
<feature type="domain" description="FAD-binding" evidence="1">
    <location>
        <begin position="5"/>
        <end position="167"/>
    </location>
</feature>
<comment type="caution">
    <text evidence="2">The sequence shown here is derived from an EMBL/GenBank/DDBJ whole genome shotgun (WGS) entry which is preliminary data.</text>
</comment>
<dbReference type="Gene3D" id="3.50.50.60">
    <property type="entry name" value="FAD/NAD(P)-binding domain"/>
    <property type="match status" value="1"/>
</dbReference>
<dbReference type="Proteomes" id="UP000239415">
    <property type="component" value="Unassembled WGS sequence"/>
</dbReference>
<dbReference type="EMBL" id="PVMZ01000014">
    <property type="protein sequence ID" value="PRX18019.1"/>
    <property type="molecule type" value="Genomic_DNA"/>
</dbReference>
<dbReference type="AlphaFoldDB" id="A0A2T0K532"/>
<dbReference type="PRINTS" id="PR00420">
    <property type="entry name" value="RNGMNOXGNASE"/>
</dbReference>
<sequence>MTNSRVLISGAGIGGPALAFWLVRRGYEVTVVERADGLREAGYKVDVRGSATEVLRKMGLLAACQVADTGMRRVTYVKRDGGPIATLPADLLMGRRGDDLEIMRWDLSRILHDATAGAVEYVFGDAIATLADGPDGVDVTFENGAPRRFDYVVGADGLHSATRRKVMGEVPLSHLGAYISIYTVPNLLGIEREEIMYNRPGRLVFAYAMERDQPAKVGLTFAAPRLDYDRRDVGGQKALVRAAFAGQGWRVGDFLAAMDDAPDFYFDSLSQVELRSWSAGRVALLGDAAYCPSPASGQGTSLALVGAYVLGRHLGTPDGFAAYEREMRPYAEKNLAFGRKMAKDMVPGGRLSIAFRNYGMRTLKYHPRKEQMIDRILAPMHEAANAIAI</sequence>
<evidence type="ECO:0000313" key="3">
    <source>
        <dbReference type="Proteomes" id="UP000239415"/>
    </source>
</evidence>
<dbReference type="InterPro" id="IPR051704">
    <property type="entry name" value="FAD_aromatic-hydroxylase"/>
</dbReference>
<dbReference type="Pfam" id="PF01494">
    <property type="entry name" value="FAD_binding_3"/>
    <property type="match status" value="2"/>
</dbReference>
<dbReference type="Gene3D" id="3.30.9.10">
    <property type="entry name" value="D-Amino Acid Oxidase, subunit A, domain 2"/>
    <property type="match status" value="1"/>
</dbReference>
<evidence type="ECO:0000259" key="1">
    <source>
        <dbReference type="Pfam" id="PF01494"/>
    </source>
</evidence>
<gene>
    <name evidence="2" type="ORF">CLV67_114191</name>
</gene>
<dbReference type="GO" id="GO:0071949">
    <property type="term" value="F:FAD binding"/>
    <property type="evidence" value="ECO:0007669"/>
    <property type="project" value="InterPro"/>
</dbReference>
<dbReference type="SUPFAM" id="SSF51905">
    <property type="entry name" value="FAD/NAD(P)-binding domain"/>
    <property type="match status" value="1"/>
</dbReference>
<feature type="domain" description="FAD-binding" evidence="1">
    <location>
        <begin position="274"/>
        <end position="341"/>
    </location>
</feature>
<dbReference type="InterPro" id="IPR002938">
    <property type="entry name" value="FAD-bd"/>
</dbReference>
<dbReference type="RefSeq" id="WP_106324599.1">
    <property type="nucleotide sequence ID" value="NZ_BOMO01000113.1"/>
</dbReference>
<proteinExistence type="predicted"/>